<accession>A0ABU8I724</accession>
<comment type="caution">
    <text evidence="5">The sequence shown here is derived from an EMBL/GenBank/DDBJ whole genome shotgun (WGS) entry which is preliminary data.</text>
</comment>
<organism evidence="5 6">
    <name type="scientific">Sphingobacterium tenebrionis</name>
    <dbReference type="NCBI Taxonomy" id="3111775"/>
    <lineage>
        <taxon>Bacteria</taxon>
        <taxon>Pseudomonadati</taxon>
        <taxon>Bacteroidota</taxon>
        <taxon>Sphingobacteriia</taxon>
        <taxon>Sphingobacteriales</taxon>
        <taxon>Sphingobacteriaceae</taxon>
        <taxon>Sphingobacterium</taxon>
    </lineage>
</organism>
<dbReference type="Proteomes" id="UP001363035">
    <property type="component" value="Unassembled WGS sequence"/>
</dbReference>
<proteinExistence type="predicted"/>
<dbReference type="InterPro" id="IPR009057">
    <property type="entry name" value="Homeodomain-like_sf"/>
</dbReference>
<dbReference type="SMART" id="SM00342">
    <property type="entry name" value="HTH_ARAC"/>
    <property type="match status" value="1"/>
</dbReference>
<dbReference type="PANTHER" id="PTHR43280">
    <property type="entry name" value="ARAC-FAMILY TRANSCRIPTIONAL REGULATOR"/>
    <property type="match status" value="1"/>
</dbReference>
<dbReference type="InterPro" id="IPR037923">
    <property type="entry name" value="HTH-like"/>
</dbReference>
<name>A0ABU8I724_9SPHI</name>
<protein>
    <submittedName>
        <fullName evidence="5">Helix-turn-helix transcriptional regulator</fullName>
    </submittedName>
</protein>
<keyword evidence="1" id="KW-0805">Transcription regulation</keyword>
<dbReference type="Gene3D" id="1.10.10.60">
    <property type="entry name" value="Homeodomain-like"/>
    <property type="match status" value="1"/>
</dbReference>
<dbReference type="PANTHER" id="PTHR43280:SF32">
    <property type="entry name" value="TRANSCRIPTIONAL REGULATORY PROTEIN"/>
    <property type="match status" value="1"/>
</dbReference>
<evidence type="ECO:0000259" key="4">
    <source>
        <dbReference type="PROSITE" id="PS01124"/>
    </source>
</evidence>
<keyword evidence="3" id="KW-0804">Transcription</keyword>
<evidence type="ECO:0000313" key="5">
    <source>
        <dbReference type="EMBL" id="MEI5984990.1"/>
    </source>
</evidence>
<keyword evidence="2" id="KW-0238">DNA-binding</keyword>
<gene>
    <name evidence="5" type="ORF">VJ786_08745</name>
</gene>
<evidence type="ECO:0000313" key="6">
    <source>
        <dbReference type="Proteomes" id="UP001363035"/>
    </source>
</evidence>
<dbReference type="RefSeq" id="WP_134776720.1">
    <property type="nucleotide sequence ID" value="NZ_JAYLLN010000018.1"/>
</dbReference>
<dbReference type="SUPFAM" id="SSF46689">
    <property type="entry name" value="Homeodomain-like"/>
    <property type="match status" value="1"/>
</dbReference>
<sequence>MDKKEIIIKDKLEPKRLLKVALFDQEKTNTKPHKHNGYLELVYLSRTAGKHTIDTREILVKAPCLLVIRQDNVHFWELERPVEGYVVLLKSAFVESSLDQGFLKLIEQISDFDQIHLKDDASIYQLLALLAEEESPMIQEALFKAVLLKTLENLPKPELSLPRNNNLFDRFVELIGQSRPIVNHVAHYAELLNTSPQNLNASCKKRSGKTASEVLSEHILKEAQRLLLYTGKSISEIAYALGFSDKSHFSKYFKRNLGIRAKDFRMQQA</sequence>
<evidence type="ECO:0000256" key="3">
    <source>
        <dbReference type="ARBA" id="ARBA00023163"/>
    </source>
</evidence>
<dbReference type="PRINTS" id="PR00032">
    <property type="entry name" value="HTHARAC"/>
</dbReference>
<reference evidence="5 6" key="1">
    <citation type="submission" date="2024-01" db="EMBL/GenBank/DDBJ databases">
        <title>Sphingobacterium tenebrionis sp. nov., a novel endophyte isolated from tenebrio molitor intestines.</title>
        <authorList>
            <person name="Zhang C."/>
        </authorList>
    </citation>
    <scope>NUCLEOTIDE SEQUENCE [LARGE SCALE GENOMIC DNA]</scope>
    <source>
        <strain evidence="5 6">PU5-4</strain>
    </source>
</reference>
<evidence type="ECO:0000256" key="1">
    <source>
        <dbReference type="ARBA" id="ARBA00023015"/>
    </source>
</evidence>
<dbReference type="SUPFAM" id="SSF51215">
    <property type="entry name" value="Regulatory protein AraC"/>
    <property type="match status" value="1"/>
</dbReference>
<dbReference type="EMBL" id="JAYLLN010000018">
    <property type="protein sequence ID" value="MEI5984990.1"/>
    <property type="molecule type" value="Genomic_DNA"/>
</dbReference>
<dbReference type="InterPro" id="IPR018060">
    <property type="entry name" value="HTH_AraC"/>
</dbReference>
<dbReference type="PROSITE" id="PS01124">
    <property type="entry name" value="HTH_ARAC_FAMILY_2"/>
    <property type="match status" value="1"/>
</dbReference>
<dbReference type="Pfam" id="PF02311">
    <property type="entry name" value="AraC_binding"/>
    <property type="match status" value="1"/>
</dbReference>
<evidence type="ECO:0000256" key="2">
    <source>
        <dbReference type="ARBA" id="ARBA00023125"/>
    </source>
</evidence>
<feature type="domain" description="HTH araC/xylS-type" evidence="4">
    <location>
        <begin position="169"/>
        <end position="267"/>
    </location>
</feature>
<keyword evidence="6" id="KW-1185">Reference proteome</keyword>
<dbReference type="Pfam" id="PF12833">
    <property type="entry name" value="HTH_18"/>
    <property type="match status" value="1"/>
</dbReference>
<dbReference type="InterPro" id="IPR020449">
    <property type="entry name" value="Tscrpt_reg_AraC-type_HTH"/>
</dbReference>
<dbReference type="InterPro" id="IPR003313">
    <property type="entry name" value="AraC-bd"/>
</dbReference>